<feature type="transmembrane region" description="Helical" evidence="1">
    <location>
        <begin position="223"/>
        <end position="244"/>
    </location>
</feature>
<feature type="transmembrane region" description="Helical" evidence="1">
    <location>
        <begin position="564"/>
        <end position="585"/>
    </location>
</feature>
<dbReference type="InterPro" id="IPR046712">
    <property type="entry name" value="DUF6785"/>
</dbReference>
<feature type="transmembrane region" description="Helical" evidence="1">
    <location>
        <begin position="334"/>
        <end position="352"/>
    </location>
</feature>
<feature type="transmembrane region" description="Helical" evidence="1">
    <location>
        <begin position="159"/>
        <end position="185"/>
    </location>
</feature>
<evidence type="ECO:0000256" key="1">
    <source>
        <dbReference type="SAM" id="Phobius"/>
    </source>
</evidence>
<organism evidence="4 5">
    <name type="scientific">Pseudodesulfovibrio profundus</name>
    <dbReference type="NCBI Taxonomy" id="57320"/>
    <lineage>
        <taxon>Bacteria</taxon>
        <taxon>Pseudomonadati</taxon>
        <taxon>Thermodesulfobacteriota</taxon>
        <taxon>Desulfovibrionia</taxon>
        <taxon>Desulfovibrionales</taxon>
        <taxon>Desulfovibrionaceae</taxon>
    </lineage>
</organism>
<dbReference type="RefSeq" id="WP_097012167.1">
    <property type="nucleotide sequence ID" value="NZ_LT907975.1"/>
</dbReference>
<keyword evidence="5" id="KW-1185">Reference proteome</keyword>
<dbReference type="Pfam" id="PF20580">
    <property type="entry name" value="DUF6784"/>
    <property type="match status" value="1"/>
</dbReference>
<feature type="transmembrane region" description="Helical" evidence="1">
    <location>
        <begin position="504"/>
        <end position="527"/>
    </location>
</feature>
<dbReference type="AlphaFoldDB" id="A0A2C8FA21"/>
<evidence type="ECO:0000313" key="4">
    <source>
        <dbReference type="EMBL" id="SOB59273.1"/>
    </source>
</evidence>
<feature type="transmembrane region" description="Helical" evidence="1">
    <location>
        <begin position="71"/>
        <end position="92"/>
    </location>
</feature>
<feature type="transmembrane region" description="Helical" evidence="1">
    <location>
        <begin position="264"/>
        <end position="286"/>
    </location>
</feature>
<feature type="transmembrane region" description="Helical" evidence="1">
    <location>
        <begin position="7"/>
        <end position="26"/>
    </location>
</feature>
<name>A0A2C8FA21_9BACT</name>
<dbReference type="OrthoDB" id="5428060at2"/>
<keyword evidence="1" id="KW-1133">Transmembrane helix</keyword>
<accession>A0A2C8FA21</accession>
<feature type="transmembrane region" description="Helical" evidence="1">
    <location>
        <begin position="418"/>
        <end position="436"/>
    </location>
</feature>
<protein>
    <submittedName>
        <fullName evidence="4">Uncharacterized protein</fullName>
    </submittedName>
</protein>
<reference evidence="5" key="1">
    <citation type="submission" date="2017-09" db="EMBL/GenBank/DDBJ databases">
        <authorList>
            <person name="Regsiter A."/>
            <person name="William W."/>
        </authorList>
    </citation>
    <scope>NUCLEOTIDE SEQUENCE [LARGE SCALE GENOMIC DNA]</scope>
    <source>
        <strain evidence="5">500-1</strain>
    </source>
</reference>
<keyword evidence="1" id="KW-0472">Membrane</keyword>
<evidence type="ECO:0000259" key="3">
    <source>
        <dbReference type="Pfam" id="PF20581"/>
    </source>
</evidence>
<dbReference type="KEGG" id="pprf:DPRO_2367"/>
<dbReference type="Proteomes" id="UP000219215">
    <property type="component" value="Chromosome DPRO"/>
</dbReference>
<feature type="domain" description="DUF6785" evidence="3">
    <location>
        <begin position="6"/>
        <end position="532"/>
    </location>
</feature>
<feature type="transmembrane region" description="Helical" evidence="1">
    <location>
        <begin position="38"/>
        <end position="59"/>
    </location>
</feature>
<feature type="domain" description="DUF6784" evidence="2">
    <location>
        <begin position="568"/>
        <end position="666"/>
    </location>
</feature>
<sequence length="668" mass="75433">MNGRLRLRALLTGLVLGLFLCVYTPYNNAVLHNTPMGGGHFPLAPFFIVAWLFVFDALISRLTRRPPIYSGVELLVVWLMMVLFTAISWAGLTETFFVNITAPERYAKDAYRWTEVLGPLLPEAWFPRSAEAVSTFFQGIKGGRDMGVMEVLSGIHWDVWLPVLSIWALFFLGAYFVMLCLMVLFGRQWVVNERVHFPLVRVPMLMGEALDQKQFTSWWSNRYLLIGLVFTGFLHLVNGLHFYYPSVPEMPTLILAGSYFPKFGLFSGFHKLKLYFIPAFVGFAFLTTRQISFSMWVFYLLGGLLFGVLYVLGWQLPEAALGTTLGPDLARPEGAQTIGSYLIFFVFLVWLARHHLKETLTCFLRPSCRSGEGEHKGKFDKVPRQWVTPIWPLWGLLIGLVFMSGWCWFFGLPLVASLLLPLMFMIFMLVVSRIVCQGGLPYFTMTAAPSDALMGMFGTSFFGSAGIAATAVMQKVLFLDVREAVAPTLFHGSKIRQESNRRSLVLVAIGISLVLALATAFVTMLYLGHKYGLRELGLEWATQTVLANYENAQRLVDQPVGPNYWTITYAGAGALVMGLLIFCYYKFPWWPLHPLGYLVAYSAGMKILWFPFFLGWLCNHLVLHYGGTSLFNRVRYLFVGLILGDFLMGGVYGFIGLFSSQSYNVFPL</sequence>
<feature type="transmembrane region" description="Helical" evidence="1">
    <location>
        <begin position="391"/>
        <end position="412"/>
    </location>
</feature>
<dbReference type="Pfam" id="PF20581">
    <property type="entry name" value="DUF6785"/>
    <property type="match status" value="1"/>
</dbReference>
<feature type="transmembrane region" description="Helical" evidence="1">
    <location>
        <begin position="293"/>
        <end position="314"/>
    </location>
</feature>
<dbReference type="InterPro" id="IPR046711">
    <property type="entry name" value="DUF6784"/>
</dbReference>
<feature type="transmembrane region" description="Helical" evidence="1">
    <location>
        <begin position="597"/>
        <end position="616"/>
    </location>
</feature>
<feature type="transmembrane region" description="Helical" evidence="1">
    <location>
        <begin position="636"/>
        <end position="658"/>
    </location>
</feature>
<evidence type="ECO:0000259" key="2">
    <source>
        <dbReference type="Pfam" id="PF20580"/>
    </source>
</evidence>
<gene>
    <name evidence="4" type="ORF">DPRO_2367</name>
</gene>
<dbReference type="EMBL" id="LT907975">
    <property type="protein sequence ID" value="SOB59273.1"/>
    <property type="molecule type" value="Genomic_DNA"/>
</dbReference>
<evidence type="ECO:0000313" key="5">
    <source>
        <dbReference type="Proteomes" id="UP000219215"/>
    </source>
</evidence>
<proteinExistence type="predicted"/>
<keyword evidence="1" id="KW-0812">Transmembrane</keyword>